<dbReference type="PRINTS" id="PR00449">
    <property type="entry name" value="RASTRNSFRMNG"/>
</dbReference>
<feature type="compositionally biased region" description="Basic and acidic residues" evidence="3">
    <location>
        <begin position="199"/>
        <end position="209"/>
    </location>
</feature>
<dbReference type="PANTHER" id="PTHR45775">
    <property type="entry name" value="RAD, GEM/KIR FAMILY MEMBER 2, ISOFORM C"/>
    <property type="match status" value="1"/>
</dbReference>
<dbReference type="PANTHER" id="PTHR45775:SF11">
    <property type="entry name" value="GTP-BINDING PROTEIN GEM"/>
    <property type="match status" value="1"/>
</dbReference>
<evidence type="ECO:0000256" key="1">
    <source>
        <dbReference type="ARBA" id="ARBA00008846"/>
    </source>
</evidence>
<dbReference type="PROSITE" id="PS51421">
    <property type="entry name" value="RAS"/>
    <property type="match status" value="1"/>
</dbReference>
<proteinExistence type="inferred from homology"/>
<sequence length="477" mass="54417">MSQSTNNTPRSSRRFLPKTPDSQIAKIQWSSAAPSPVLRHRRLDLVKSADPLRYNNSWLSAEMKQPIRSQSFKHRPSTTKALPIEAPRRSPMEEMNPERRRSTPTITRRGSLQRSKLEPRTDVWPEPKQASEVEERFLKLPDSEDYTRVRQFKIDARGAVVNRGDSFRRKRQGDKSPSPYALSDSARDSNSRSESVSSGDEHHLKRRDFPPPSPTIQTNGQENDHPAPTSSHLVYKVYVVGDRGTGKSALISQFNSSEFKNAFADEIEEYENTVSICIGGEECDLVFFESDMPLHFDNFQADPLFLTDEVSAFLVLYSIDSRSSFKQATYGIEMIRNRQNLQHIPVILAGNKADLERKRAVARQDVKEVAARFCCEQFEISVALNHDVDDLLVGLLAEIKDAFVTKDEQRRSVPISPRVAEIKEKDDFRAAIRRYSQRKKKESDSEQTTAKCSVLSPSGFFNKLKQWKRNVSPRITI</sequence>
<evidence type="ECO:0000256" key="2">
    <source>
        <dbReference type="ARBA" id="ARBA00022553"/>
    </source>
</evidence>
<feature type="region of interest" description="Disordered" evidence="3">
    <location>
        <begin position="164"/>
        <end position="229"/>
    </location>
</feature>
<protein>
    <submittedName>
        <fullName evidence="5">Uncharacterized protein</fullName>
    </submittedName>
</protein>
<feature type="compositionally biased region" description="Basic and acidic residues" evidence="3">
    <location>
        <begin position="115"/>
        <end position="136"/>
    </location>
</feature>
<evidence type="ECO:0000313" key="5">
    <source>
        <dbReference type="WBParaSite" id="MBELARI_LOCUS11856.1"/>
    </source>
</evidence>
<keyword evidence="2" id="KW-0597">Phosphoprotein</keyword>
<name>A0AAF3ED38_9BILA</name>
<dbReference type="InterPro" id="IPR027417">
    <property type="entry name" value="P-loop_NTPase"/>
</dbReference>
<dbReference type="WBParaSite" id="MBELARI_LOCUS11856.1">
    <property type="protein sequence ID" value="MBELARI_LOCUS11856.1"/>
    <property type="gene ID" value="MBELARI_LOCUS11856"/>
</dbReference>
<feature type="compositionally biased region" description="Polar residues" evidence="3">
    <location>
        <begin position="103"/>
        <end position="114"/>
    </location>
</feature>
<dbReference type="GO" id="GO:0005525">
    <property type="term" value="F:GTP binding"/>
    <property type="evidence" value="ECO:0007669"/>
    <property type="project" value="InterPro"/>
</dbReference>
<feature type="region of interest" description="Disordered" evidence="3">
    <location>
        <begin position="56"/>
        <end position="136"/>
    </location>
</feature>
<dbReference type="GO" id="GO:0003924">
    <property type="term" value="F:GTPase activity"/>
    <property type="evidence" value="ECO:0007669"/>
    <property type="project" value="InterPro"/>
</dbReference>
<dbReference type="PROSITE" id="PS51419">
    <property type="entry name" value="RAB"/>
    <property type="match status" value="1"/>
</dbReference>
<dbReference type="Proteomes" id="UP000887575">
    <property type="component" value="Unassembled WGS sequence"/>
</dbReference>
<comment type="similarity">
    <text evidence="1">Belongs to the small GTPase superfamily. RGK family.</text>
</comment>
<keyword evidence="4" id="KW-1185">Reference proteome</keyword>
<accession>A0AAF3ED38</accession>
<feature type="region of interest" description="Disordered" evidence="3">
    <location>
        <begin position="1"/>
        <end position="36"/>
    </location>
</feature>
<dbReference type="Gene3D" id="3.40.50.300">
    <property type="entry name" value="P-loop containing nucleotide triphosphate hydrolases"/>
    <property type="match status" value="1"/>
</dbReference>
<dbReference type="SUPFAM" id="SSF52540">
    <property type="entry name" value="P-loop containing nucleoside triphosphate hydrolases"/>
    <property type="match status" value="1"/>
</dbReference>
<feature type="compositionally biased region" description="Polar residues" evidence="3">
    <location>
        <begin position="1"/>
        <end position="10"/>
    </location>
</feature>
<evidence type="ECO:0000313" key="4">
    <source>
        <dbReference type="Proteomes" id="UP000887575"/>
    </source>
</evidence>
<feature type="compositionally biased region" description="Basic and acidic residues" evidence="3">
    <location>
        <begin position="86"/>
        <end position="101"/>
    </location>
</feature>
<dbReference type="Pfam" id="PF00071">
    <property type="entry name" value="Ras"/>
    <property type="match status" value="1"/>
</dbReference>
<evidence type="ECO:0000256" key="3">
    <source>
        <dbReference type="SAM" id="MobiDB-lite"/>
    </source>
</evidence>
<dbReference type="SMART" id="SM00173">
    <property type="entry name" value="RAS"/>
    <property type="match status" value="1"/>
</dbReference>
<reference evidence="5" key="1">
    <citation type="submission" date="2024-02" db="UniProtKB">
        <authorList>
            <consortium name="WormBaseParasite"/>
        </authorList>
    </citation>
    <scope>IDENTIFICATION</scope>
</reference>
<dbReference type="SMART" id="SM00175">
    <property type="entry name" value="RAB"/>
    <property type="match status" value="1"/>
</dbReference>
<dbReference type="InterPro" id="IPR051641">
    <property type="entry name" value="RGK_GTP-binding_reg"/>
</dbReference>
<dbReference type="InterPro" id="IPR001806">
    <property type="entry name" value="Small_GTPase"/>
</dbReference>
<dbReference type="GO" id="GO:0005246">
    <property type="term" value="F:calcium channel regulator activity"/>
    <property type="evidence" value="ECO:0007669"/>
    <property type="project" value="TreeGrafter"/>
</dbReference>
<dbReference type="GO" id="GO:0005886">
    <property type="term" value="C:plasma membrane"/>
    <property type="evidence" value="ECO:0007669"/>
    <property type="project" value="TreeGrafter"/>
</dbReference>
<organism evidence="4 5">
    <name type="scientific">Mesorhabditis belari</name>
    <dbReference type="NCBI Taxonomy" id="2138241"/>
    <lineage>
        <taxon>Eukaryota</taxon>
        <taxon>Metazoa</taxon>
        <taxon>Ecdysozoa</taxon>
        <taxon>Nematoda</taxon>
        <taxon>Chromadorea</taxon>
        <taxon>Rhabditida</taxon>
        <taxon>Rhabditina</taxon>
        <taxon>Rhabditomorpha</taxon>
        <taxon>Rhabditoidea</taxon>
        <taxon>Rhabditidae</taxon>
        <taxon>Mesorhabditinae</taxon>
        <taxon>Mesorhabditis</taxon>
    </lineage>
</organism>
<dbReference type="AlphaFoldDB" id="A0AAF3ED38"/>